<dbReference type="GO" id="GO:0030001">
    <property type="term" value="P:metal ion transport"/>
    <property type="evidence" value="ECO:0007669"/>
    <property type="project" value="UniProtKB-ARBA"/>
</dbReference>
<keyword evidence="5 8" id="KW-1133">Transmembrane helix</keyword>
<evidence type="ECO:0000313" key="10">
    <source>
        <dbReference type="Proteomes" id="UP000324996"/>
    </source>
</evidence>
<dbReference type="Pfam" id="PF02386">
    <property type="entry name" value="TrkH"/>
    <property type="match status" value="1"/>
</dbReference>
<evidence type="ECO:0008006" key="11">
    <source>
        <dbReference type="Google" id="ProtNLM"/>
    </source>
</evidence>
<evidence type="ECO:0000256" key="4">
    <source>
        <dbReference type="ARBA" id="ARBA00022692"/>
    </source>
</evidence>
<dbReference type="PANTHER" id="PTHR32024:SF3">
    <property type="entry name" value="TRK SYSTEM POTASSIUM UPTAKE PROTEIN"/>
    <property type="match status" value="1"/>
</dbReference>
<sequence length="220" mass="23354">MWGGALYLATRSGSPAEISRRQAFALTTFAWIFVSAAGALPFLFYGNALSLPDAVFESISGLTTTGSTVIAGLEQQPPGILLWRHLLQWIGGVGIILMAIIMLPFLGVGGMQLFETESSERSGRIVPRARQFVVYISLIYSGLTLICAITYYAMGMSAFDAMGHAMSTLSTGGFSTHDASFGYFESAHRAMGGTLFMAGGGDSLRGLYPLCAGPAWGPVQ</sequence>
<name>A0A5A7N9P5_9PROT</name>
<keyword evidence="6" id="KW-0406">Ion transport</keyword>
<evidence type="ECO:0000313" key="9">
    <source>
        <dbReference type="EMBL" id="GER03789.1"/>
    </source>
</evidence>
<dbReference type="RefSeq" id="WP_313980108.1">
    <property type="nucleotide sequence ID" value="NZ_BKCN01000006.1"/>
</dbReference>
<dbReference type="GO" id="GO:0008324">
    <property type="term" value="F:monoatomic cation transmembrane transporter activity"/>
    <property type="evidence" value="ECO:0007669"/>
    <property type="project" value="InterPro"/>
</dbReference>
<comment type="caution">
    <text evidence="9">The sequence shown here is derived from an EMBL/GenBank/DDBJ whole genome shotgun (WGS) entry which is preliminary data.</text>
</comment>
<comment type="subcellular location">
    <subcellularLocation>
        <location evidence="1">Cell membrane</location>
        <topology evidence="1">Multi-pass membrane protein</topology>
    </subcellularLocation>
</comment>
<dbReference type="AlphaFoldDB" id="A0A5A7N9P5"/>
<dbReference type="GO" id="GO:0005886">
    <property type="term" value="C:plasma membrane"/>
    <property type="evidence" value="ECO:0007669"/>
    <property type="project" value="UniProtKB-SubCell"/>
</dbReference>
<evidence type="ECO:0000256" key="3">
    <source>
        <dbReference type="ARBA" id="ARBA00022475"/>
    </source>
</evidence>
<organism evidence="9 10">
    <name type="scientific">Iodidimonas nitroreducens</name>
    <dbReference type="NCBI Taxonomy" id="1236968"/>
    <lineage>
        <taxon>Bacteria</taxon>
        <taxon>Pseudomonadati</taxon>
        <taxon>Pseudomonadota</taxon>
        <taxon>Alphaproteobacteria</taxon>
        <taxon>Iodidimonadales</taxon>
        <taxon>Iodidimonadaceae</taxon>
        <taxon>Iodidimonas</taxon>
    </lineage>
</organism>
<feature type="transmembrane region" description="Helical" evidence="8">
    <location>
        <begin position="86"/>
        <end position="111"/>
    </location>
</feature>
<keyword evidence="3" id="KW-1003">Cell membrane</keyword>
<keyword evidence="2" id="KW-0813">Transport</keyword>
<keyword evidence="10" id="KW-1185">Reference proteome</keyword>
<keyword evidence="7 8" id="KW-0472">Membrane</keyword>
<proteinExistence type="predicted"/>
<reference evidence="9 10" key="1">
    <citation type="submission" date="2019-09" db="EMBL/GenBank/DDBJ databases">
        <title>NBRP : Genome information of microbial organism related human and environment.</title>
        <authorList>
            <person name="Hattori M."/>
            <person name="Oshima K."/>
            <person name="Inaba H."/>
            <person name="Suda W."/>
            <person name="Sakamoto M."/>
            <person name="Iino T."/>
            <person name="Kitahara M."/>
            <person name="Oshida Y."/>
            <person name="Iida T."/>
            <person name="Kudo T."/>
            <person name="Itoh T."/>
            <person name="Ohkuma M."/>
        </authorList>
    </citation>
    <scope>NUCLEOTIDE SEQUENCE [LARGE SCALE GENOMIC DNA]</scope>
    <source>
        <strain evidence="9 10">Q-1</strain>
    </source>
</reference>
<keyword evidence="4 8" id="KW-0812">Transmembrane</keyword>
<feature type="transmembrane region" description="Helical" evidence="8">
    <location>
        <begin position="23"/>
        <end position="45"/>
    </location>
</feature>
<evidence type="ECO:0000256" key="2">
    <source>
        <dbReference type="ARBA" id="ARBA00022448"/>
    </source>
</evidence>
<dbReference type="PANTHER" id="PTHR32024">
    <property type="entry name" value="TRK SYSTEM POTASSIUM UPTAKE PROTEIN TRKG-RELATED"/>
    <property type="match status" value="1"/>
</dbReference>
<dbReference type="EMBL" id="BKCN01000006">
    <property type="protein sequence ID" value="GER03789.1"/>
    <property type="molecule type" value="Genomic_DNA"/>
</dbReference>
<evidence type="ECO:0000256" key="5">
    <source>
        <dbReference type="ARBA" id="ARBA00022989"/>
    </source>
</evidence>
<feature type="transmembrane region" description="Helical" evidence="8">
    <location>
        <begin position="132"/>
        <end position="154"/>
    </location>
</feature>
<evidence type="ECO:0000256" key="1">
    <source>
        <dbReference type="ARBA" id="ARBA00004651"/>
    </source>
</evidence>
<evidence type="ECO:0000256" key="6">
    <source>
        <dbReference type="ARBA" id="ARBA00023065"/>
    </source>
</evidence>
<dbReference type="InterPro" id="IPR003445">
    <property type="entry name" value="Cat_transpt"/>
</dbReference>
<dbReference type="Proteomes" id="UP000324996">
    <property type="component" value="Unassembled WGS sequence"/>
</dbReference>
<evidence type="ECO:0000256" key="7">
    <source>
        <dbReference type="ARBA" id="ARBA00023136"/>
    </source>
</evidence>
<evidence type="ECO:0000256" key="8">
    <source>
        <dbReference type="SAM" id="Phobius"/>
    </source>
</evidence>
<gene>
    <name evidence="9" type="ORF">JCM17846_14710</name>
</gene>
<accession>A0A5A7N9P5</accession>
<protein>
    <recommendedName>
        <fullName evidence="11">Potassium transporter TrkH</fullName>
    </recommendedName>
</protein>